<feature type="transmembrane region" description="Helical" evidence="1">
    <location>
        <begin position="12"/>
        <end position="30"/>
    </location>
</feature>
<accession>A0A031FSR8</accession>
<feature type="transmembrane region" description="Helical" evidence="1">
    <location>
        <begin position="50"/>
        <end position="75"/>
    </location>
</feature>
<evidence type="ECO:0008006" key="4">
    <source>
        <dbReference type="Google" id="ProtNLM"/>
    </source>
</evidence>
<organism evidence="2 3">
    <name type="scientific">Microbacterium oleivorans</name>
    <dbReference type="NCBI Taxonomy" id="273677"/>
    <lineage>
        <taxon>Bacteria</taxon>
        <taxon>Bacillati</taxon>
        <taxon>Actinomycetota</taxon>
        <taxon>Actinomycetes</taxon>
        <taxon>Micrococcales</taxon>
        <taxon>Microbacteriaceae</taxon>
        <taxon>Microbacterium</taxon>
    </lineage>
</organism>
<proteinExistence type="predicted"/>
<gene>
    <name evidence="2" type="ORF">BW34_01622</name>
</gene>
<name>A0A031FSR8_9MICO</name>
<dbReference type="InterPro" id="IPR049713">
    <property type="entry name" value="Pr6Pr-like"/>
</dbReference>
<feature type="transmembrane region" description="Helical" evidence="1">
    <location>
        <begin position="152"/>
        <end position="174"/>
    </location>
</feature>
<comment type="caution">
    <text evidence="2">The sequence shown here is derived from an EMBL/GenBank/DDBJ whole genome shotgun (WGS) entry which is preliminary data.</text>
</comment>
<dbReference type="RefSeq" id="WP_036311132.1">
    <property type="nucleotide sequence ID" value="NZ_JFYO01000005.1"/>
</dbReference>
<evidence type="ECO:0000313" key="2">
    <source>
        <dbReference type="EMBL" id="EZP27633.1"/>
    </source>
</evidence>
<keyword evidence="1" id="KW-0472">Membrane</keyword>
<feature type="transmembrane region" description="Helical" evidence="1">
    <location>
        <begin position="120"/>
        <end position="140"/>
    </location>
</feature>
<dbReference type="EMBL" id="JFYO01000005">
    <property type="protein sequence ID" value="EZP27633.1"/>
    <property type="molecule type" value="Genomic_DNA"/>
</dbReference>
<dbReference type="eggNOG" id="COG2141">
    <property type="taxonomic scope" value="Bacteria"/>
</dbReference>
<reference evidence="2 3" key="1">
    <citation type="submission" date="2014-03" db="EMBL/GenBank/DDBJ databases">
        <title>Draft Genome Sequences of 13 Willow Endophytes.</title>
        <authorList>
            <person name="Gan H.Y."/>
            <person name="Gan H.M."/>
            <person name="Savka M.A."/>
            <person name="Hudson A.O."/>
        </authorList>
    </citation>
    <scope>NUCLEOTIDE SEQUENCE [LARGE SCALE GENOMIC DNA]</scope>
    <source>
        <strain evidence="2 3">RIT293</strain>
    </source>
</reference>
<feature type="transmembrane region" description="Helical" evidence="1">
    <location>
        <begin position="194"/>
        <end position="221"/>
    </location>
</feature>
<dbReference type="Proteomes" id="UP000024001">
    <property type="component" value="Unassembled WGS sequence"/>
</dbReference>
<evidence type="ECO:0000256" key="1">
    <source>
        <dbReference type="SAM" id="Phobius"/>
    </source>
</evidence>
<feature type="transmembrane region" description="Helical" evidence="1">
    <location>
        <begin position="87"/>
        <end position="108"/>
    </location>
</feature>
<dbReference type="AlphaFoldDB" id="A0A031FSR8"/>
<dbReference type="PATRIC" id="fig|273677.3.peg.1605"/>
<keyword evidence="1" id="KW-0812">Transmembrane</keyword>
<keyword evidence="3" id="KW-1185">Reference proteome</keyword>
<sequence length="237" mass="25827">MRTRTWPTVWSVIRLVAAAVITTAVVGQFITTIRTAIANDRDIPTTIANFFSFFTILSNLAGALALLAAVIWFFMRPSHETREPAGVAVALAAATTYLFITGVVYNLLLRGYPTADDHVAWANEIVHVVAPLFLLIDLFVAPTRRALPRRSALVILAVPIIWIAYTLLRGPLVVNPTTGVAFWYPYPFLNPNGVNGWGGVIAYVIGIALTFAIVASIVVWVGRRRVLALSSGMIPAR</sequence>
<dbReference type="NCBIfam" id="NF038065">
    <property type="entry name" value="Pr6Pr"/>
    <property type="match status" value="1"/>
</dbReference>
<protein>
    <recommendedName>
        <fullName evidence="4">Pr6Pr family membrane protein</fullName>
    </recommendedName>
</protein>
<evidence type="ECO:0000313" key="3">
    <source>
        <dbReference type="Proteomes" id="UP000024001"/>
    </source>
</evidence>
<keyword evidence="1" id="KW-1133">Transmembrane helix</keyword>